<evidence type="ECO:0000256" key="3">
    <source>
        <dbReference type="PIRSR" id="PIRSR625705-1"/>
    </source>
</evidence>
<evidence type="ECO:0000313" key="7">
    <source>
        <dbReference type="Proteomes" id="UP000610760"/>
    </source>
</evidence>
<dbReference type="SUPFAM" id="SSF51445">
    <property type="entry name" value="(Trans)glycosidases"/>
    <property type="match status" value="1"/>
</dbReference>
<comment type="similarity">
    <text evidence="1">Belongs to the glycosyl hydrolase 20 family.</text>
</comment>
<dbReference type="Gene3D" id="3.20.20.80">
    <property type="entry name" value="Glycosidases"/>
    <property type="match status" value="1"/>
</dbReference>
<evidence type="ECO:0000259" key="4">
    <source>
        <dbReference type="Pfam" id="PF00728"/>
    </source>
</evidence>
<proteinExistence type="inferred from homology"/>
<evidence type="ECO:0000259" key="5">
    <source>
        <dbReference type="Pfam" id="PF18088"/>
    </source>
</evidence>
<name>A0A926I7K0_9FIRM</name>
<feature type="domain" description="Glycoside Hydrolase 20C C-terminal" evidence="5">
    <location>
        <begin position="427"/>
        <end position="612"/>
    </location>
</feature>
<dbReference type="InterPro" id="IPR015883">
    <property type="entry name" value="Glyco_hydro_20_cat"/>
</dbReference>
<accession>A0A926I7K0</accession>
<dbReference type="EMBL" id="JACRSV010000002">
    <property type="protein sequence ID" value="MBC8560039.1"/>
    <property type="molecule type" value="Genomic_DNA"/>
</dbReference>
<dbReference type="CDD" id="cd06565">
    <property type="entry name" value="GH20_GcnA-like"/>
    <property type="match status" value="1"/>
</dbReference>
<dbReference type="PANTHER" id="PTHR21040:SF8">
    <property type="entry name" value="BCDNA.GH04120"/>
    <property type="match status" value="1"/>
</dbReference>
<dbReference type="GO" id="GO:0005975">
    <property type="term" value="P:carbohydrate metabolic process"/>
    <property type="evidence" value="ECO:0007669"/>
    <property type="project" value="InterPro"/>
</dbReference>
<dbReference type="AlphaFoldDB" id="A0A926I7K0"/>
<feature type="domain" description="Glycoside hydrolase family 20 catalytic" evidence="4">
    <location>
        <begin position="147"/>
        <end position="282"/>
    </location>
</feature>
<dbReference type="Pfam" id="PF18088">
    <property type="entry name" value="Glyco_H_20C_C"/>
    <property type="match status" value="1"/>
</dbReference>
<dbReference type="PANTHER" id="PTHR21040">
    <property type="entry name" value="BCDNA.GH04120"/>
    <property type="match status" value="1"/>
</dbReference>
<organism evidence="6 7">
    <name type="scientific">Fumia xinanensis</name>
    <dbReference type="NCBI Taxonomy" id="2763659"/>
    <lineage>
        <taxon>Bacteria</taxon>
        <taxon>Bacillati</taxon>
        <taxon>Bacillota</taxon>
        <taxon>Clostridia</taxon>
        <taxon>Eubacteriales</taxon>
        <taxon>Oscillospiraceae</taxon>
        <taxon>Fumia</taxon>
    </lineage>
</organism>
<dbReference type="InterPro" id="IPR038901">
    <property type="entry name" value="HEXDC-like"/>
</dbReference>
<feature type="active site" description="Proton donor" evidence="3">
    <location>
        <position position="233"/>
    </location>
</feature>
<dbReference type="RefSeq" id="WP_249295000.1">
    <property type="nucleotide sequence ID" value="NZ_JACRSV010000002.1"/>
</dbReference>
<dbReference type="Gene3D" id="1.20.120.670">
    <property type="entry name" value="N-acetyl-b-d-glucoasminidase"/>
    <property type="match status" value="1"/>
</dbReference>
<dbReference type="InterPro" id="IPR041063">
    <property type="entry name" value="Glyco_H_20C_C"/>
</dbReference>
<dbReference type="Pfam" id="PF00728">
    <property type="entry name" value="Glyco_hydro_20"/>
    <property type="match status" value="1"/>
</dbReference>
<protein>
    <submittedName>
        <fullName evidence="6">Beta-N-acetylhexosaminidase</fullName>
    </submittedName>
</protein>
<dbReference type="InterPro" id="IPR017853">
    <property type="entry name" value="GH"/>
</dbReference>
<evidence type="ECO:0000256" key="2">
    <source>
        <dbReference type="ARBA" id="ARBA00022801"/>
    </source>
</evidence>
<keyword evidence="2" id="KW-0378">Hydrolase</keyword>
<gene>
    <name evidence="6" type="ORF">H8710_08170</name>
</gene>
<dbReference type="PRINTS" id="PR00738">
    <property type="entry name" value="GLHYDRLASE20"/>
</dbReference>
<sequence length="633" mass="72568">MLKIKLIDGAQFEEGLLEFTEEYGFCLCEDADAITVRAVQARDGLLTVTGDLEQGVCISYSETIHFFRGFGRFLQELSYENKSFHLLENPQFTTNGVMLDTSQGNAVPTVQTVKIFLRRMALMGLNMLMLYCEDGFLVKEEPYFGYMRGKYTETELRECDDYAALFGIEMIPCIQTLAHLYEPLRWKGVYGNITENPSTLLPDEKRTYDFIRHLIKTASKPFRTKRIHIGMDEAWHLGHGKYFDKHGYVPAGHIMISHLKKVMKIVQSLGLSPMMWSDMFFRAYSPDGDYYNPKTEIPKEAAEQVPPGVKLVYWDYYHYAKDTYESFISKHRKLGEPIFAGGIWTWLGFGVNWAKTFSVTGAALTACKEQGVKEVFATVWGDNGTEGNLMASLLGLCLFAEHGYVEAFGNDHLRNRFYFCTGGKYGDFYNLQFLDETPGCKPGNPEEKNPSKYLMWQDILTGLFDENIKGLPLREHYASLAEKFKRSAEKNENYKDLFVFNAQVARVLSIKAEMGLQIRKAYLGEDRKQLAAFVELYLPNLIEEVETLRRLHKALWFKTYKPFGWDVQDMRYGALLIRIRSAIEELSDYLNGVLPEIPELLEPRLPYNGKEGLVSYANYYGEIVSPSRIAPEA</sequence>
<dbReference type="Proteomes" id="UP000610760">
    <property type="component" value="Unassembled WGS sequence"/>
</dbReference>
<dbReference type="GO" id="GO:0004563">
    <property type="term" value="F:beta-N-acetylhexosaminidase activity"/>
    <property type="evidence" value="ECO:0007669"/>
    <property type="project" value="InterPro"/>
</dbReference>
<keyword evidence="7" id="KW-1185">Reference proteome</keyword>
<evidence type="ECO:0000256" key="1">
    <source>
        <dbReference type="ARBA" id="ARBA00006285"/>
    </source>
</evidence>
<dbReference type="InterPro" id="IPR025705">
    <property type="entry name" value="Beta_hexosaminidase_sua/sub"/>
</dbReference>
<evidence type="ECO:0000313" key="6">
    <source>
        <dbReference type="EMBL" id="MBC8560039.1"/>
    </source>
</evidence>
<comment type="caution">
    <text evidence="6">The sequence shown here is derived from an EMBL/GenBank/DDBJ whole genome shotgun (WGS) entry which is preliminary data.</text>
</comment>
<reference evidence="6" key="1">
    <citation type="submission" date="2020-08" db="EMBL/GenBank/DDBJ databases">
        <title>Genome public.</title>
        <authorList>
            <person name="Liu C."/>
            <person name="Sun Q."/>
        </authorList>
    </citation>
    <scope>NUCLEOTIDE SEQUENCE</scope>
    <source>
        <strain evidence="6">NSJ-33</strain>
    </source>
</reference>